<dbReference type="SUPFAM" id="SSF51445">
    <property type="entry name" value="(Trans)glycosidases"/>
    <property type="match status" value="1"/>
</dbReference>
<organism evidence="1">
    <name type="scientific">marine sediment metagenome</name>
    <dbReference type="NCBI Taxonomy" id="412755"/>
    <lineage>
        <taxon>unclassified sequences</taxon>
        <taxon>metagenomes</taxon>
        <taxon>ecological metagenomes</taxon>
    </lineage>
</organism>
<comment type="caution">
    <text evidence="1">The sequence shown here is derived from an EMBL/GenBank/DDBJ whole genome shotgun (WGS) entry which is preliminary data.</text>
</comment>
<proteinExistence type="predicted"/>
<dbReference type="AlphaFoldDB" id="A0A0F9C5M1"/>
<feature type="non-terminal residue" evidence="1">
    <location>
        <position position="434"/>
    </location>
</feature>
<dbReference type="EMBL" id="LAZR01048436">
    <property type="protein sequence ID" value="KKK91931.1"/>
    <property type="molecule type" value="Genomic_DNA"/>
</dbReference>
<dbReference type="Pfam" id="PF22612">
    <property type="entry name" value="GH113"/>
    <property type="match status" value="1"/>
</dbReference>
<evidence type="ECO:0000313" key="1">
    <source>
        <dbReference type="EMBL" id="KKK91931.1"/>
    </source>
</evidence>
<name>A0A0F9C5M1_9ZZZZ</name>
<accession>A0A0F9C5M1</accession>
<gene>
    <name evidence="1" type="ORF">LCGC14_2708000</name>
</gene>
<dbReference type="InterPro" id="IPR055151">
    <property type="entry name" value="GH113"/>
</dbReference>
<protein>
    <submittedName>
        <fullName evidence="1">Uncharacterized protein</fullName>
    </submittedName>
</protein>
<reference evidence="1" key="1">
    <citation type="journal article" date="2015" name="Nature">
        <title>Complex archaea that bridge the gap between prokaryotes and eukaryotes.</title>
        <authorList>
            <person name="Spang A."/>
            <person name="Saw J.H."/>
            <person name="Jorgensen S.L."/>
            <person name="Zaremba-Niedzwiedzka K."/>
            <person name="Martijn J."/>
            <person name="Lind A.E."/>
            <person name="van Eijk R."/>
            <person name="Schleper C."/>
            <person name="Guy L."/>
            <person name="Ettema T.J."/>
        </authorList>
    </citation>
    <scope>NUCLEOTIDE SEQUENCE</scope>
</reference>
<sequence>AYVDVRYRPVYTQEQVEGPITFGAVVRDLTDATVTVTARMSGGLVGSRNAPNGMQVFLKSHEQASDTWSSLYGTWRNGTGRWQQLVLDLSGPLPPLDGHMDPGFDASSIALIGFKIGTNASTAGRFRGQLDIAGVHVDFADGTSWDWTFENLDGSIKQMRETGANAVAVVDTWYVDSPAGAEIAPHERKTQQFPGSAPAVEQTVTRLHAEGMAAVLKPHIDVLDDSWRGHIRPAPEDIPAFFESYKAFIGFYAEIAERTHAEGLVVEAELESLATDPSLRPYWEDVIASVRAAYSGELLLAANWNNAPDNEGFQKLQIADLVDRVGINVYVPSSGGANPTVADIAESLGNWLPEVRSWYQAVGKPYCFTELGIPSMRGAASAPWRQPPSGEIVYFDPVVQVSYYEAALNVFGAEPGFSGLFGWHFRTWSDAGVP</sequence>
<dbReference type="CDD" id="cd19608">
    <property type="entry name" value="GH113_mannanase-like"/>
    <property type="match status" value="1"/>
</dbReference>
<dbReference type="InterPro" id="IPR017853">
    <property type="entry name" value="GH"/>
</dbReference>
<dbReference type="Gene3D" id="3.20.20.80">
    <property type="entry name" value="Glycosidases"/>
    <property type="match status" value="1"/>
</dbReference>
<feature type="non-terminal residue" evidence="1">
    <location>
        <position position="1"/>
    </location>
</feature>